<feature type="region of interest" description="Disordered" evidence="1">
    <location>
        <begin position="1"/>
        <end position="106"/>
    </location>
</feature>
<dbReference type="Proteomes" id="UP001066276">
    <property type="component" value="Chromosome 8"/>
</dbReference>
<feature type="region of interest" description="Disordered" evidence="1">
    <location>
        <begin position="143"/>
        <end position="178"/>
    </location>
</feature>
<evidence type="ECO:0000256" key="1">
    <source>
        <dbReference type="SAM" id="MobiDB-lite"/>
    </source>
</evidence>
<evidence type="ECO:0000313" key="3">
    <source>
        <dbReference type="Proteomes" id="UP001066276"/>
    </source>
</evidence>
<name>A0AAV7NMX8_PLEWA</name>
<gene>
    <name evidence="2" type="ORF">NDU88_005596</name>
</gene>
<keyword evidence="3" id="KW-1185">Reference proteome</keyword>
<dbReference type="EMBL" id="JANPWB010000012">
    <property type="protein sequence ID" value="KAJ1117396.1"/>
    <property type="molecule type" value="Genomic_DNA"/>
</dbReference>
<dbReference type="AlphaFoldDB" id="A0AAV7NMX8"/>
<feature type="compositionally biased region" description="Low complexity" evidence="1">
    <location>
        <begin position="65"/>
        <end position="75"/>
    </location>
</feature>
<proteinExistence type="predicted"/>
<evidence type="ECO:0000313" key="2">
    <source>
        <dbReference type="EMBL" id="KAJ1117396.1"/>
    </source>
</evidence>
<reference evidence="2" key="1">
    <citation type="journal article" date="2022" name="bioRxiv">
        <title>Sequencing and chromosome-scale assembly of the giantPleurodeles waltlgenome.</title>
        <authorList>
            <person name="Brown T."/>
            <person name="Elewa A."/>
            <person name="Iarovenko S."/>
            <person name="Subramanian E."/>
            <person name="Araus A.J."/>
            <person name="Petzold A."/>
            <person name="Susuki M."/>
            <person name="Suzuki K.-i.T."/>
            <person name="Hayashi T."/>
            <person name="Toyoda A."/>
            <person name="Oliveira C."/>
            <person name="Osipova E."/>
            <person name="Leigh N.D."/>
            <person name="Simon A."/>
            <person name="Yun M.H."/>
        </authorList>
    </citation>
    <scope>NUCLEOTIDE SEQUENCE</scope>
    <source>
        <strain evidence="2">20211129_DDA</strain>
        <tissue evidence="2">Liver</tissue>
    </source>
</reference>
<organism evidence="2 3">
    <name type="scientific">Pleurodeles waltl</name>
    <name type="common">Iberian ribbed newt</name>
    <dbReference type="NCBI Taxonomy" id="8319"/>
    <lineage>
        <taxon>Eukaryota</taxon>
        <taxon>Metazoa</taxon>
        <taxon>Chordata</taxon>
        <taxon>Craniata</taxon>
        <taxon>Vertebrata</taxon>
        <taxon>Euteleostomi</taxon>
        <taxon>Amphibia</taxon>
        <taxon>Batrachia</taxon>
        <taxon>Caudata</taxon>
        <taxon>Salamandroidea</taxon>
        <taxon>Salamandridae</taxon>
        <taxon>Pleurodelinae</taxon>
        <taxon>Pleurodeles</taxon>
    </lineage>
</organism>
<accession>A0AAV7NMX8</accession>
<sequence>MVFQPLTVMTTTGRSRIRWGGPSKPAGPRPLEPSRAGSASEPVRGALQRASSSCGPQIRPRRGLPGRPLSGSPGSQAATPPGANRGAPRPHSSRQHAAPATPGVTLWRPALLTSARRYLRSVTRVRPSPAPRTRRVSGAWFRPCLSSSRSGDPCGKTSSSASRSHSRLPGGCRFRRIN</sequence>
<protein>
    <submittedName>
        <fullName evidence="2">Uncharacterized protein</fullName>
    </submittedName>
</protein>
<comment type="caution">
    <text evidence="2">The sequence shown here is derived from an EMBL/GenBank/DDBJ whole genome shotgun (WGS) entry which is preliminary data.</text>
</comment>